<evidence type="ECO:0000313" key="1">
    <source>
        <dbReference type="EMBL" id="KAH0852645.1"/>
    </source>
</evidence>
<organism evidence="1 2">
    <name type="scientific">Brassica napus</name>
    <name type="common">Rape</name>
    <dbReference type="NCBI Taxonomy" id="3708"/>
    <lineage>
        <taxon>Eukaryota</taxon>
        <taxon>Viridiplantae</taxon>
        <taxon>Streptophyta</taxon>
        <taxon>Embryophyta</taxon>
        <taxon>Tracheophyta</taxon>
        <taxon>Spermatophyta</taxon>
        <taxon>Magnoliopsida</taxon>
        <taxon>eudicotyledons</taxon>
        <taxon>Gunneridae</taxon>
        <taxon>Pentapetalae</taxon>
        <taxon>rosids</taxon>
        <taxon>malvids</taxon>
        <taxon>Brassicales</taxon>
        <taxon>Brassicaceae</taxon>
        <taxon>Brassiceae</taxon>
        <taxon>Brassica</taxon>
    </lineage>
</organism>
<accession>A0ABQ7XCC5</accession>
<sequence>MAHPRDLKFSPIDQNLVGYYLRNRVDTGKDGFITDKQRHDSGSINNALVIMEDECVSQDEIFNLADLEAGITHPQQQHRQMMVDPYDDISFSRLAMPNNLIYHHEDSWHQDTSPWNNTNPRGLIFNSHGCEIQDQTVTKGVNQDSYY</sequence>
<reference evidence="1 2" key="1">
    <citation type="submission" date="2021-05" db="EMBL/GenBank/DDBJ databases">
        <title>Genome Assembly of Synthetic Allotetraploid Brassica napus Reveals Homoeologous Exchanges between Subgenomes.</title>
        <authorList>
            <person name="Davis J.T."/>
        </authorList>
    </citation>
    <scope>NUCLEOTIDE SEQUENCE [LARGE SCALE GENOMIC DNA]</scope>
    <source>
        <strain evidence="2">cv. Da-Ae</strain>
        <tissue evidence="1">Seedling</tissue>
    </source>
</reference>
<dbReference type="EMBL" id="JAGKQM010001000">
    <property type="protein sequence ID" value="KAH0852645.1"/>
    <property type="molecule type" value="Genomic_DNA"/>
</dbReference>
<evidence type="ECO:0000313" key="2">
    <source>
        <dbReference type="Proteomes" id="UP000824890"/>
    </source>
</evidence>
<name>A0ABQ7XCC5_BRANA</name>
<proteinExistence type="predicted"/>
<dbReference type="Proteomes" id="UP000824890">
    <property type="component" value="Unassembled WGS sequence"/>
</dbReference>
<comment type="caution">
    <text evidence="1">The sequence shown here is derived from an EMBL/GenBank/DDBJ whole genome shotgun (WGS) entry which is preliminary data.</text>
</comment>
<protein>
    <recommendedName>
        <fullName evidence="3">NAC domain-containing protein</fullName>
    </recommendedName>
</protein>
<gene>
    <name evidence="1" type="ORF">HID58_093810</name>
</gene>
<keyword evidence="2" id="KW-1185">Reference proteome</keyword>
<evidence type="ECO:0008006" key="3">
    <source>
        <dbReference type="Google" id="ProtNLM"/>
    </source>
</evidence>